<name>A0AA35SJI3_GEOBA</name>
<accession>A0AA35SJI3</accession>
<dbReference type="Gene3D" id="3.10.250.10">
    <property type="entry name" value="SRCR-like domain"/>
    <property type="match status" value="1"/>
</dbReference>
<sequence length="212" mass="23488">MSMFLCTTAIPLEDFYPYGPDVGDSQVDLPIYTYGLISVGDVKVSILIVTWDRLHLLSQNYQTNTFQAVIATSGNETYIMYLYADGLMQWISEYGGITDDGMFTARVVYGQWLISATFELPGSETCSIIHITSRSNVGIPGMFVFDLDGTHPVFVSECEEGDVRLVDSNMNTNASGRVEMCLDNEWRVVGDETWGVEEATVVCRQLGLPTDG</sequence>
<dbReference type="AlphaFoldDB" id="A0AA35SJI3"/>
<evidence type="ECO:0000259" key="4">
    <source>
        <dbReference type="PROSITE" id="PS51220"/>
    </source>
</evidence>
<dbReference type="SMART" id="SM00539">
    <property type="entry name" value="NIDO"/>
    <property type="match status" value="1"/>
</dbReference>
<evidence type="ECO:0000313" key="6">
    <source>
        <dbReference type="Proteomes" id="UP001174909"/>
    </source>
</evidence>
<comment type="caution">
    <text evidence="5">The sequence shown here is derived from an EMBL/GenBank/DDBJ whole genome shotgun (WGS) entry which is preliminary data.</text>
</comment>
<organism evidence="5 6">
    <name type="scientific">Geodia barretti</name>
    <name type="common">Barrett's horny sponge</name>
    <dbReference type="NCBI Taxonomy" id="519541"/>
    <lineage>
        <taxon>Eukaryota</taxon>
        <taxon>Metazoa</taxon>
        <taxon>Porifera</taxon>
        <taxon>Demospongiae</taxon>
        <taxon>Heteroscleromorpha</taxon>
        <taxon>Tetractinellida</taxon>
        <taxon>Astrophorina</taxon>
        <taxon>Geodiidae</taxon>
        <taxon>Geodia</taxon>
    </lineage>
</organism>
<dbReference type="PROSITE" id="PS51220">
    <property type="entry name" value="NIDO"/>
    <property type="match status" value="1"/>
</dbReference>
<proteinExistence type="predicted"/>
<dbReference type="PROSITE" id="PS50287">
    <property type="entry name" value="SRCR_2"/>
    <property type="match status" value="1"/>
</dbReference>
<dbReference type="InterPro" id="IPR001190">
    <property type="entry name" value="SRCR"/>
</dbReference>
<dbReference type="InterPro" id="IPR003886">
    <property type="entry name" value="NIDO_dom"/>
</dbReference>
<keyword evidence="1" id="KW-1015">Disulfide bond</keyword>
<dbReference type="Pfam" id="PF06119">
    <property type="entry name" value="NIDO"/>
    <property type="match status" value="1"/>
</dbReference>
<evidence type="ECO:0000259" key="3">
    <source>
        <dbReference type="PROSITE" id="PS50287"/>
    </source>
</evidence>
<dbReference type="GO" id="GO:0016020">
    <property type="term" value="C:membrane"/>
    <property type="evidence" value="ECO:0007669"/>
    <property type="project" value="InterPro"/>
</dbReference>
<dbReference type="EMBL" id="CASHTH010002440">
    <property type="protein sequence ID" value="CAI8029836.1"/>
    <property type="molecule type" value="Genomic_DNA"/>
</dbReference>
<reference evidence="5" key="1">
    <citation type="submission" date="2023-03" db="EMBL/GenBank/DDBJ databases">
        <authorList>
            <person name="Steffen K."/>
            <person name="Cardenas P."/>
        </authorList>
    </citation>
    <scope>NUCLEOTIDE SEQUENCE</scope>
</reference>
<dbReference type="Proteomes" id="UP001174909">
    <property type="component" value="Unassembled WGS sequence"/>
</dbReference>
<gene>
    <name evidence="5" type="ORF">GBAR_LOCUS16931</name>
</gene>
<dbReference type="Pfam" id="PF00530">
    <property type="entry name" value="SRCR"/>
    <property type="match status" value="1"/>
</dbReference>
<dbReference type="SUPFAM" id="SSF56487">
    <property type="entry name" value="SRCR-like"/>
    <property type="match status" value="1"/>
</dbReference>
<evidence type="ECO:0000256" key="2">
    <source>
        <dbReference type="PROSITE-ProRule" id="PRU00196"/>
    </source>
</evidence>
<dbReference type="GO" id="GO:0007160">
    <property type="term" value="P:cell-matrix adhesion"/>
    <property type="evidence" value="ECO:0007669"/>
    <property type="project" value="InterPro"/>
</dbReference>
<comment type="caution">
    <text evidence="2">Lacks conserved residue(s) required for the propagation of feature annotation.</text>
</comment>
<feature type="domain" description="SRCR" evidence="3">
    <location>
        <begin position="163"/>
        <end position="212"/>
    </location>
</feature>
<dbReference type="InterPro" id="IPR036772">
    <property type="entry name" value="SRCR-like_dom_sf"/>
</dbReference>
<dbReference type="InterPro" id="IPR051495">
    <property type="entry name" value="Epithelial_Barrier/Signaling"/>
</dbReference>
<feature type="domain" description="NIDO" evidence="4">
    <location>
        <begin position="1"/>
        <end position="150"/>
    </location>
</feature>
<evidence type="ECO:0000256" key="1">
    <source>
        <dbReference type="ARBA" id="ARBA00023157"/>
    </source>
</evidence>
<evidence type="ECO:0000313" key="5">
    <source>
        <dbReference type="EMBL" id="CAI8029836.1"/>
    </source>
</evidence>
<dbReference type="PANTHER" id="PTHR13802:SF52">
    <property type="entry name" value="MUCIN-4"/>
    <property type="match status" value="1"/>
</dbReference>
<dbReference type="PANTHER" id="PTHR13802">
    <property type="entry name" value="MUCIN 4-RELATED"/>
    <property type="match status" value="1"/>
</dbReference>
<protein>
    <submittedName>
        <fullName evidence="5">Alpha-tectorin</fullName>
    </submittedName>
</protein>
<keyword evidence="6" id="KW-1185">Reference proteome</keyword>